<dbReference type="InterPro" id="IPR002560">
    <property type="entry name" value="Transposase_DDE"/>
</dbReference>
<gene>
    <name evidence="2" type="ORF">SAMN05216362_1331</name>
    <name evidence="3" type="ORF">SAMN05216362_1401</name>
    <name evidence="4" type="ORF">SAMN05216362_1581</name>
    <name evidence="5" type="ORF">SAMN05216362_16411</name>
</gene>
<evidence type="ECO:0000313" key="5">
    <source>
        <dbReference type="EMBL" id="SER24076.1"/>
    </source>
</evidence>
<evidence type="ECO:0000259" key="1">
    <source>
        <dbReference type="Pfam" id="PF01610"/>
    </source>
</evidence>
<keyword evidence="6" id="KW-1185">Reference proteome</keyword>
<dbReference type="Proteomes" id="UP000199427">
    <property type="component" value="Unassembled WGS sequence"/>
</dbReference>
<dbReference type="AlphaFoldDB" id="A0A1H9M841"/>
<sequence>MYKQFTTDILQLTNFVLNDEGEPVSDGWILGVEPKAQQCYVCPYCFERSTNHARDKYRVLKHAWVSTEETIYLKVPVHRQRCEDCGITWTVQFPEIPCRGTVTTHFKQMISRKCIKQSFADVSRDMQVPESTVAHWFYQYAEDVMADPENYDAPSALCLDEFAHKKGHSYSIALMDANTGHVWQTSPGKDREKIQEALKQYPFSAPNVVSTDLAPGMAKTVQKVWPETSIVADKFHVIQLFTKALEYARRLDKNYATNHKKIRHQRRLLMTKPEKLKEDEIETLNDWLSANPKLSKLYQFLQDFREFYDHTEYDLAKQCFENYCQHYLFDGTGHIQKIVKTLLQWKQEILNYFKYSITNAPLEGTNNLIKTIKRRSYGCPNLDNFNLRIRMECKQPTA</sequence>
<dbReference type="EMBL" id="FOES01000058">
    <property type="protein sequence ID" value="SER19731.1"/>
    <property type="molecule type" value="Genomic_DNA"/>
</dbReference>
<reference evidence="4 6" key="1">
    <citation type="submission" date="2016-10" db="EMBL/GenBank/DDBJ databases">
        <authorList>
            <person name="de Groot N.N."/>
        </authorList>
    </citation>
    <scope>NUCLEOTIDE SEQUENCE [LARGE SCALE GENOMIC DNA]</scope>
    <source>
        <strain evidence="4 6">DSM 21633</strain>
    </source>
</reference>
<dbReference type="EMBL" id="FOES01000064">
    <property type="protein sequence ID" value="SER24076.1"/>
    <property type="molecule type" value="Genomic_DNA"/>
</dbReference>
<proteinExistence type="predicted"/>
<dbReference type="STRING" id="571933.SAMN05216362_1331"/>
<organism evidence="4 6">
    <name type="scientific">Piscibacillus halophilus</name>
    <dbReference type="NCBI Taxonomy" id="571933"/>
    <lineage>
        <taxon>Bacteria</taxon>
        <taxon>Bacillati</taxon>
        <taxon>Bacillota</taxon>
        <taxon>Bacilli</taxon>
        <taxon>Bacillales</taxon>
        <taxon>Bacillaceae</taxon>
        <taxon>Piscibacillus</taxon>
    </lineage>
</organism>
<feature type="domain" description="Transposase IS204/IS1001/IS1096/IS1165 DDE" evidence="1">
    <location>
        <begin position="157"/>
        <end position="389"/>
    </location>
</feature>
<dbReference type="PANTHER" id="PTHR33498:SF1">
    <property type="entry name" value="TRANSPOSASE FOR INSERTION SEQUENCE ELEMENT IS1557"/>
    <property type="match status" value="1"/>
</dbReference>
<protein>
    <submittedName>
        <fullName evidence="4">Transposase</fullName>
    </submittedName>
</protein>
<dbReference type="RefSeq" id="WP_091774713.1">
    <property type="nucleotide sequence ID" value="NZ_FOES01000033.1"/>
</dbReference>
<dbReference type="InterPro" id="IPR047951">
    <property type="entry name" value="Transpos_ISL3"/>
</dbReference>
<accession>A0A1H9M841</accession>
<evidence type="ECO:0000313" key="2">
    <source>
        <dbReference type="EMBL" id="SEQ89949.1"/>
    </source>
</evidence>
<dbReference type="EMBL" id="FOES01000040">
    <property type="protein sequence ID" value="SER01044.1"/>
    <property type="molecule type" value="Genomic_DNA"/>
</dbReference>
<name>A0A1H9M841_9BACI</name>
<evidence type="ECO:0000313" key="6">
    <source>
        <dbReference type="Proteomes" id="UP000199427"/>
    </source>
</evidence>
<dbReference type="Pfam" id="PF01610">
    <property type="entry name" value="DDE_Tnp_ISL3"/>
    <property type="match status" value="1"/>
</dbReference>
<dbReference type="PANTHER" id="PTHR33498">
    <property type="entry name" value="TRANSPOSASE FOR INSERTION SEQUENCE ELEMENT IS1557"/>
    <property type="match status" value="1"/>
</dbReference>
<dbReference type="EMBL" id="FOES01000033">
    <property type="protein sequence ID" value="SEQ89949.1"/>
    <property type="molecule type" value="Genomic_DNA"/>
</dbReference>
<dbReference type="NCBIfam" id="NF033550">
    <property type="entry name" value="transpos_ISL3"/>
    <property type="match status" value="1"/>
</dbReference>
<evidence type="ECO:0000313" key="3">
    <source>
        <dbReference type="EMBL" id="SER01044.1"/>
    </source>
</evidence>
<evidence type="ECO:0000313" key="4">
    <source>
        <dbReference type="EMBL" id="SER19731.1"/>
    </source>
</evidence>